<dbReference type="InterPro" id="IPR043128">
    <property type="entry name" value="Rev_trsase/Diguanyl_cyclase"/>
</dbReference>
<dbReference type="OrthoDB" id="775972at2759"/>
<dbReference type="InterPro" id="IPR050951">
    <property type="entry name" value="Retrovirus_Pol_polyprotein"/>
</dbReference>
<dbReference type="Pfam" id="PF17919">
    <property type="entry name" value="RT_RNaseH_2"/>
    <property type="match status" value="1"/>
</dbReference>
<evidence type="ECO:0000259" key="3">
    <source>
        <dbReference type="PROSITE" id="PS50878"/>
    </source>
</evidence>
<dbReference type="Pfam" id="PF00078">
    <property type="entry name" value="RVT_1"/>
    <property type="match status" value="1"/>
</dbReference>
<feature type="domain" description="Reverse transcriptase" evidence="3">
    <location>
        <begin position="202"/>
        <end position="379"/>
    </location>
</feature>
<dbReference type="FunFam" id="3.30.70.270:FF:000020">
    <property type="entry name" value="Transposon Tf2-6 polyprotein-like Protein"/>
    <property type="match status" value="1"/>
</dbReference>
<gene>
    <name evidence="4" type="ORF">SKAU_G00411250</name>
</gene>
<comment type="similarity">
    <text evidence="1">Belongs to the beta type-B retroviral polymerase family. HERV class-II K(HML-2) pol subfamily.</text>
</comment>
<evidence type="ECO:0000313" key="4">
    <source>
        <dbReference type="EMBL" id="KAJ8333806.1"/>
    </source>
</evidence>
<proteinExistence type="inferred from homology"/>
<dbReference type="Proteomes" id="UP001152622">
    <property type="component" value="Chromosome 22"/>
</dbReference>
<dbReference type="InterPro" id="IPR000477">
    <property type="entry name" value="RT_dom"/>
</dbReference>
<dbReference type="PROSITE" id="PS50878">
    <property type="entry name" value="RT_POL"/>
    <property type="match status" value="1"/>
</dbReference>
<dbReference type="CDD" id="cd01647">
    <property type="entry name" value="RT_LTR"/>
    <property type="match status" value="1"/>
</dbReference>
<dbReference type="PANTHER" id="PTHR37984:SF15">
    <property type="entry name" value="INTEGRASE CATALYTIC DOMAIN-CONTAINING PROTEIN"/>
    <property type="match status" value="1"/>
</dbReference>
<comment type="caution">
    <text evidence="4">The sequence shown here is derived from an EMBL/GenBank/DDBJ whole genome shotgun (WGS) entry which is preliminary data.</text>
</comment>
<dbReference type="InterPro" id="IPR043502">
    <property type="entry name" value="DNA/RNA_pol_sf"/>
</dbReference>
<sequence>MCHSAPAALPPAMGPPPAHNNYTEIRNVTAGQVSFKTCTVQLAEVTLPLLMDTGAAASLLNSSTYYRLFSLLPSEQPATALCGYDSSRLDILGVLRVPVHYGSKHLPSFSFHIARKGANLLCLDLFTGLGFTLRDDAGSAIHHVDSTWRQKWPALFDGLGCLTAFTHRPLVNTDVSPVIQPLRRIPLALRDDVTYELGSLLEIGIIEQVNAAPWISNLVIAKKKSGGIRICIDLCLVNKAVIPDRYVLPTSEELTALFYGSTVFTKLNQSQGYLQVPLHPASRDLTAFVTHAGVFRYTQMPFGLSSAPSCFQKVMSTILAGIPGVAVFLDDIVVHAPDLETHNKRLQGVAQALLENNLTLNEEKCCFVAPAIDFVGFRLLAKGISPLQSNTEAIHRIPEPTSASQVASFLVMTAYYLRFLPHYSQTTAPLHQLLTKEEPWNWTAVCSEAVQTLKAQFTTPPILAHFSPDCPTIVTCDASARAIGAVLSERWHLYLYGRHYVLRTDHQALTALLTASGSGHKPLRLHRWGERLRQYDYKPNFPPGRDNVVADLLSRSIGAPTPIISPGDNTEPELIQMLHTPLQPAVSL</sequence>
<dbReference type="SUPFAM" id="SSF56672">
    <property type="entry name" value="DNA/RNA polymerases"/>
    <property type="match status" value="1"/>
</dbReference>
<evidence type="ECO:0000256" key="2">
    <source>
        <dbReference type="ARBA" id="ARBA00012180"/>
    </source>
</evidence>
<dbReference type="EMBL" id="JAINUF010000022">
    <property type="protein sequence ID" value="KAJ8333806.1"/>
    <property type="molecule type" value="Genomic_DNA"/>
</dbReference>
<name>A0A9Q1E7T0_SYNKA</name>
<evidence type="ECO:0000256" key="1">
    <source>
        <dbReference type="ARBA" id="ARBA00010879"/>
    </source>
</evidence>
<dbReference type="PANTHER" id="PTHR37984">
    <property type="entry name" value="PROTEIN CBG26694"/>
    <property type="match status" value="1"/>
</dbReference>
<dbReference type="GO" id="GO:0004523">
    <property type="term" value="F:RNA-DNA hybrid ribonuclease activity"/>
    <property type="evidence" value="ECO:0007669"/>
    <property type="project" value="UniProtKB-EC"/>
</dbReference>
<dbReference type="InterPro" id="IPR041577">
    <property type="entry name" value="RT_RNaseH_2"/>
</dbReference>
<dbReference type="EC" id="3.1.26.4" evidence="2"/>
<dbReference type="Gene3D" id="3.30.70.270">
    <property type="match status" value="2"/>
</dbReference>
<dbReference type="AlphaFoldDB" id="A0A9Q1E7T0"/>
<reference evidence="4" key="1">
    <citation type="journal article" date="2023" name="Science">
        <title>Genome structures resolve the early diversification of teleost fishes.</title>
        <authorList>
            <person name="Parey E."/>
            <person name="Louis A."/>
            <person name="Montfort J."/>
            <person name="Bouchez O."/>
            <person name="Roques C."/>
            <person name="Iampietro C."/>
            <person name="Lluch J."/>
            <person name="Castinel A."/>
            <person name="Donnadieu C."/>
            <person name="Desvignes T."/>
            <person name="Floi Bucao C."/>
            <person name="Jouanno E."/>
            <person name="Wen M."/>
            <person name="Mejri S."/>
            <person name="Dirks R."/>
            <person name="Jansen H."/>
            <person name="Henkel C."/>
            <person name="Chen W.J."/>
            <person name="Zahm M."/>
            <person name="Cabau C."/>
            <person name="Klopp C."/>
            <person name="Thompson A.W."/>
            <person name="Robinson-Rechavi M."/>
            <person name="Braasch I."/>
            <person name="Lecointre G."/>
            <person name="Bobe J."/>
            <person name="Postlethwait J.H."/>
            <person name="Berthelot C."/>
            <person name="Roest Crollius H."/>
            <person name="Guiguen Y."/>
        </authorList>
    </citation>
    <scope>NUCLEOTIDE SEQUENCE</scope>
    <source>
        <strain evidence="4">WJC10195</strain>
    </source>
</reference>
<protein>
    <recommendedName>
        <fullName evidence="2">ribonuclease H</fullName>
        <ecNumber evidence="2">3.1.26.4</ecNumber>
    </recommendedName>
</protein>
<evidence type="ECO:0000313" key="5">
    <source>
        <dbReference type="Proteomes" id="UP001152622"/>
    </source>
</evidence>
<keyword evidence="5" id="KW-1185">Reference proteome</keyword>
<accession>A0A9Q1E7T0</accession>
<dbReference type="Gene3D" id="3.10.10.10">
    <property type="entry name" value="HIV Type 1 Reverse Transcriptase, subunit A, domain 1"/>
    <property type="match status" value="1"/>
</dbReference>
<organism evidence="4 5">
    <name type="scientific">Synaphobranchus kaupii</name>
    <name type="common">Kaup's arrowtooth eel</name>
    <dbReference type="NCBI Taxonomy" id="118154"/>
    <lineage>
        <taxon>Eukaryota</taxon>
        <taxon>Metazoa</taxon>
        <taxon>Chordata</taxon>
        <taxon>Craniata</taxon>
        <taxon>Vertebrata</taxon>
        <taxon>Euteleostomi</taxon>
        <taxon>Actinopterygii</taxon>
        <taxon>Neopterygii</taxon>
        <taxon>Teleostei</taxon>
        <taxon>Anguilliformes</taxon>
        <taxon>Synaphobranchidae</taxon>
        <taxon>Synaphobranchus</taxon>
    </lineage>
</organism>